<dbReference type="InterPro" id="IPR006127">
    <property type="entry name" value="ZnuA-like"/>
</dbReference>
<dbReference type="InterPro" id="IPR006129">
    <property type="entry name" value="AdhesinB"/>
</dbReference>
<sequence length="303" mass="32270">MNPLKIALLAALALALALAAPALHAAPLEVIASFSILGDFVTRVGGERVVVTTLVGAGADAHNYQPRPSDARRLGNARLIVANGLGFDEWIERLAQSAGYRGTILIASAGIRPLTEEDEHRHAHESAVDPHAWQDVSNASRYVANIAEALSQADPAGAAVYRQNAARYTAELEALDATIRRTLATVPAERRKVVSSHDAFGYFSHAYDVRFLAAAGISTQSEPSAGGIAQLIRQLRREKAPAVFVESISDPRLAERISHESGARLGGMLYSDALSNADGPAPTYLAMMRHNLETLMKGLAPAP</sequence>
<dbReference type="EMBL" id="WTVH01000019">
    <property type="protein sequence ID" value="NMF93824.1"/>
    <property type="molecule type" value="Genomic_DNA"/>
</dbReference>
<accession>A0ABX1N3G7</accession>
<comment type="similarity">
    <text evidence="2 6">Belongs to the bacterial solute-binding protein 9 family.</text>
</comment>
<dbReference type="PRINTS" id="PR00691">
    <property type="entry name" value="ADHESINB"/>
</dbReference>
<comment type="subcellular location">
    <subcellularLocation>
        <location evidence="1">Cell envelope</location>
    </subcellularLocation>
</comment>
<evidence type="ECO:0000256" key="4">
    <source>
        <dbReference type="ARBA" id="ARBA00022723"/>
    </source>
</evidence>
<evidence type="ECO:0000256" key="3">
    <source>
        <dbReference type="ARBA" id="ARBA00022448"/>
    </source>
</evidence>
<dbReference type="InterPro" id="IPR006128">
    <property type="entry name" value="Lipoprotein_PsaA-like"/>
</dbReference>
<dbReference type="CDD" id="cd01137">
    <property type="entry name" value="PsaA"/>
    <property type="match status" value="1"/>
</dbReference>
<evidence type="ECO:0000256" key="7">
    <source>
        <dbReference type="SAM" id="SignalP"/>
    </source>
</evidence>
<gene>
    <name evidence="8" type="ORF">GO608_10850</name>
</gene>
<organism evidence="8 9">
    <name type="scientific">Aromatoleum buckelii</name>
    <dbReference type="NCBI Taxonomy" id="200254"/>
    <lineage>
        <taxon>Bacteria</taxon>
        <taxon>Pseudomonadati</taxon>
        <taxon>Pseudomonadota</taxon>
        <taxon>Betaproteobacteria</taxon>
        <taxon>Rhodocyclales</taxon>
        <taxon>Rhodocyclaceae</taxon>
        <taxon>Aromatoleum</taxon>
    </lineage>
</organism>
<feature type="signal peptide" evidence="7">
    <location>
        <begin position="1"/>
        <end position="25"/>
    </location>
</feature>
<feature type="chain" id="PRO_5047190148" evidence="7">
    <location>
        <begin position="26"/>
        <end position="303"/>
    </location>
</feature>
<dbReference type="Gene3D" id="3.40.50.1980">
    <property type="entry name" value="Nitrogenase molybdenum iron protein domain"/>
    <property type="match status" value="2"/>
</dbReference>
<name>A0ABX1N3G7_9RHOO</name>
<dbReference type="PRINTS" id="PR00690">
    <property type="entry name" value="ADHESNFAMILY"/>
</dbReference>
<evidence type="ECO:0000256" key="5">
    <source>
        <dbReference type="ARBA" id="ARBA00022729"/>
    </source>
</evidence>
<dbReference type="Pfam" id="PF01297">
    <property type="entry name" value="ZnuA"/>
    <property type="match status" value="1"/>
</dbReference>
<protein>
    <submittedName>
        <fullName evidence="8">Zinc ABC transporter solute-binding protein</fullName>
    </submittedName>
</protein>
<evidence type="ECO:0000256" key="6">
    <source>
        <dbReference type="RuleBase" id="RU003512"/>
    </source>
</evidence>
<proteinExistence type="inferred from homology"/>
<dbReference type="PANTHER" id="PTHR42953:SF1">
    <property type="entry name" value="METAL-BINDING PROTEIN HI_0362-RELATED"/>
    <property type="match status" value="1"/>
</dbReference>
<keyword evidence="5 7" id="KW-0732">Signal</keyword>
<dbReference type="InterPro" id="IPR050492">
    <property type="entry name" value="Bact_metal-bind_prot9"/>
</dbReference>
<reference evidence="8" key="1">
    <citation type="submission" date="2019-12" db="EMBL/GenBank/DDBJ databases">
        <title>Comparative genomics gives insights into the taxonomy of the Azoarcus-Aromatoleum group and reveals separate origins of nif in the plant-associated Azoarcus and non-plant-associated Aromatoleum sub-groups.</title>
        <authorList>
            <person name="Lafos M."/>
            <person name="Maluk M."/>
            <person name="Batista M."/>
            <person name="Junghare M."/>
            <person name="Carmona M."/>
            <person name="Faoro H."/>
            <person name="Cruz L.M."/>
            <person name="Battistoni F."/>
            <person name="De Souza E."/>
            <person name="Pedrosa F."/>
            <person name="Chen W.-M."/>
            <person name="Poole P.S."/>
            <person name="Dixon R.A."/>
            <person name="James E.K."/>
        </authorList>
    </citation>
    <scope>NUCLEOTIDE SEQUENCE</scope>
    <source>
        <strain evidence="8">U120</strain>
    </source>
</reference>
<dbReference type="Proteomes" id="UP000601990">
    <property type="component" value="Unassembled WGS sequence"/>
</dbReference>
<comment type="caution">
    <text evidence="8">The sequence shown here is derived from an EMBL/GenBank/DDBJ whole genome shotgun (WGS) entry which is preliminary data.</text>
</comment>
<dbReference type="RefSeq" id="WP_169199078.1">
    <property type="nucleotide sequence ID" value="NZ_WTVH02000010.1"/>
</dbReference>
<keyword evidence="4" id="KW-0479">Metal-binding</keyword>
<evidence type="ECO:0000256" key="2">
    <source>
        <dbReference type="ARBA" id="ARBA00011028"/>
    </source>
</evidence>
<evidence type="ECO:0000313" key="9">
    <source>
        <dbReference type="Proteomes" id="UP000601990"/>
    </source>
</evidence>
<keyword evidence="3 6" id="KW-0813">Transport</keyword>
<evidence type="ECO:0000313" key="8">
    <source>
        <dbReference type="EMBL" id="NMF93824.1"/>
    </source>
</evidence>
<evidence type="ECO:0000256" key="1">
    <source>
        <dbReference type="ARBA" id="ARBA00004196"/>
    </source>
</evidence>
<dbReference type="PANTHER" id="PTHR42953">
    <property type="entry name" value="HIGH-AFFINITY ZINC UPTAKE SYSTEM PROTEIN ZNUA-RELATED"/>
    <property type="match status" value="1"/>
</dbReference>
<keyword evidence="9" id="KW-1185">Reference proteome</keyword>
<dbReference type="SUPFAM" id="SSF53807">
    <property type="entry name" value="Helical backbone' metal receptor"/>
    <property type="match status" value="1"/>
</dbReference>